<dbReference type="AlphaFoldDB" id="A0A1I1MCG8"/>
<dbReference type="STRING" id="910347.SAMN05421773_106175"/>
<dbReference type="SMART" id="SM00530">
    <property type="entry name" value="HTH_XRE"/>
    <property type="match status" value="1"/>
</dbReference>
<dbReference type="OrthoDB" id="4308543at2"/>
<organism evidence="2 3">
    <name type="scientific">Streptomyces aidingensis</name>
    <dbReference type="NCBI Taxonomy" id="910347"/>
    <lineage>
        <taxon>Bacteria</taxon>
        <taxon>Bacillati</taxon>
        <taxon>Actinomycetota</taxon>
        <taxon>Actinomycetes</taxon>
        <taxon>Kitasatosporales</taxon>
        <taxon>Streptomycetaceae</taxon>
        <taxon>Streptomyces</taxon>
    </lineage>
</organism>
<dbReference type="InterPro" id="IPR001387">
    <property type="entry name" value="Cro/C1-type_HTH"/>
</dbReference>
<dbReference type="InterPro" id="IPR010982">
    <property type="entry name" value="Lambda_DNA-bd_dom_sf"/>
</dbReference>
<reference evidence="2 3" key="1">
    <citation type="submission" date="2016-10" db="EMBL/GenBank/DDBJ databases">
        <authorList>
            <person name="de Groot N.N."/>
        </authorList>
    </citation>
    <scope>NUCLEOTIDE SEQUENCE [LARGE SCALE GENOMIC DNA]</scope>
    <source>
        <strain evidence="2 3">CGMCC 4.5739</strain>
    </source>
</reference>
<gene>
    <name evidence="2" type="ORF">SAMN05421773_106175</name>
</gene>
<dbReference type="GO" id="GO:0003677">
    <property type="term" value="F:DNA binding"/>
    <property type="evidence" value="ECO:0007669"/>
    <property type="project" value="InterPro"/>
</dbReference>
<dbReference type="RefSeq" id="WP_093839133.1">
    <property type="nucleotide sequence ID" value="NZ_FOLM01000006.1"/>
</dbReference>
<dbReference type="EMBL" id="FOLM01000006">
    <property type="protein sequence ID" value="SFC82532.1"/>
    <property type="molecule type" value="Genomic_DNA"/>
</dbReference>
<protein>
    <submittedName>
        <fullName evidence="2">Helix-turn-helix domain-containing protein</fullName>
    </submittedName>
</protein>
<dbReference type="PROSITE" id="PS50943">
    <property type="entry name" value="HTH_CROC1"/>
    <property type="match status" value="1"/>
</dbReference>
<sequence length="273" mass="30664">MAGSGEPETSDSLKAFGALLKVFRERAGLTQEQLAPLVGYSVQTVASIEQGRRFPQRDFVERAEEVLDAFGALRAAARHISRRPGIATWFREWANLEEEALNLWTYECRVVPGLLQSEAYARAVFRSRVPALSDEEIDNRVTARVDRQRLLRERASTGYSFILEEGLFLRRTGGVEVTGGLLDHVLACAQLRNVQVQIMPQQQEDHAGLGGPMQLLETPDNRWLAYTEGQFFGHLNTDAKQISAMIQGYAKMRSQALSLRDSMSLLKRLRGEL</sequence>
<evidence type="ECO:0000313" key="2">
    <source>
        <dbReference type="EMBL" id="SFC82532.1"/>
    </source>
</evidence>
<evidence type="ECO:0000313" key="3">
    <source>
        <dbReference type="Proteomes" id="UP000199207"/>
    </source>
</evidence>
<feature type="domain" description="HTH cro/C1-type" evidence="1">
    <location>
        <begin position="20"/>
        <end position="73"/>
    </location>
</feature>
<evidence type="ECO:0000259" key="1">
    <source>
        <dbReference type="PROSITE" id="PS50943"/>
    </source>
</evidence>
<keyword evidence="3" id="KW-1185">Reference proteome</keyword>
<dbReference type="InterPro" id="IPR043917">
    <property type="entry name" value="DUF5753"/>
</dbReference>
<name>A0A1I1MCG8_9ACTN</name>
<proteinExistence type="predicted"/>
<dbReference type="Pfam" id="PF13560">
    <property type="entry name" value="HTH_31"/>
    <property type="match status" value="1"/>
</dbReference>
<dbReference type="Gene3D" id="1.10.260.40">
    <property type="entry name" value="lambda repressor-like DNA-binding domains"/>
    <property type="match status" value="1"/>
</dbReference>
<dbReference type="CDD" id="cd00093">
    <property type="entry name" value="HTH_XRE"/>
    <property type="match status" value="1"/>
</dbReference>
<dbReference type="Proteomes" id="UP000199207">
    <property type="component" value="Unassembled WGS sequence"/>
</dbReference>
<dbReference type="Pfam" id="PF19054">
    <property type="entry name" value="DUF5753"/>
    <property type="match status" value="1"/>
</dbReference>
<accession>A0A1I1MCG8</accession>
<dbReference type="SUPFAM" id="SSF47413">
    <property type="entry name" value="lambda repressor-like DNA-binding domains"/>
    <property type="match status" value="1"/>
</dbReference>